<dbReference type="KEGG" id="vg:19525409"/>
<dbReference type="OrthoDB" id="34979at10239"/>
<organism evidence="2 3">
    <name type="scientific">Bacillus phage Evoli</name>
    <dbReference type="NCBI Taxonomy" id="1486658"/>
    <lineage>
        <taxon>Viruses</taxon>
        <taxon>Duplodnaviria</taxon>
        <taxon>Heunggongvirae</taxon>
        <taxon>Uroviricota</taxon>
        <taxon>Caudoviricetes</taxon>
        <taxon>Herelleviridae</taxon>
        <taxon>Bastillevirinae</taxon>
        <taxon>Bastillevirus</taxon>
        <taxon>Bastillevirus evoli</taxon>
    </lineage>
</organism>
<keyword evidence="3" id="KW-1185">Reference proteome</keyword>
<evidence type="ECO:0008006" key="4">
    <source>
        <dbReference type="Google" id="ProtNLM"/>
    </source>
</evidence>
<reference evidence="3" key="1">
    <citation type="submission" date="2014-09" db="EMBL/GenBank/DDBJ databases">
        <authorList>
            <person name="Sauder A.B."/>
            <person name="McKenzie Q.R."/>
            <person name="Temple L.M."/>
            <person name="Alexis B.K."/>
            <person name="Al-Atrache Z."/>
            <person name="Lewis L.O."/>
            <person name="Loesser-Casey K.E."/>
            <person name="Mitchell K.J."/>
        </authorList>
    </citation>
    <scope>NUCLEOTIDE SEQUENCE [LARGE SCALE GENOMIC DNA]</scope>
</reference>
<evidence type="ECO:0000313" key="2">
    <source>
        <dbReference type="EMBL" id="AHZ09792.1"/>
    </source>
</evidence>
<evidence type="ECO:0000256" key="1">
    <source>
        <dbReference type="SAM" id="Phobius"/>
    </source>
</evidence>
<dbReference type="RefSeq" id="YP_009035589.1">
    <property type="nucleotide sequence ID" value="NC_024207.1"/>
</dbReference>
<evidence type="ECO:0000313" key="3">
    <source>
        <dbReference type="Proteomes" id="UP000026901"/>
    </source>
</evidence>
<keyword evidence="1" id="KW-0812">Transmembrane</keyword>
<proteinExistence type="predicted"/>
<keyword evidence="1" id="KW-0472">Membrane</keyword>
<protein>
    <recommendedName>
        <fullName evidence="4">Holin</fullName>
    </recommendedName>
</protein>
<name>A0A024B0A4_9CAUD</name>
<dbReference type="GeneID" id="19525409"/>
<dbReference type="EMBL" id="KJ489398">
    <property type="protein sequence ID" value="AHZ09792.1"/>
    <property type="molecule type" value="Genomic_DNA"/>
</dbReference>
<keyword evidence="1" id="KW-1133">Transmembrane helix</keyword>
<dbReference type="Proteomes" id="UP000026901">
    <property type="component" value="Segment"/>
</dbReference>
<sequence>MVISKHTRNKLLLIFLAQVIGYEAVQYLSSVGVEVESSTVSYFVTGGVFALITLGIYDYVVTKNAMKVQKEFSLILNCVLKRYDTVAGHKEKGD</sequence>
<feature type="transmembrane region" description="Helical" evidence="1">
    <location>
        <begin position="40"/>
        <end position="60"/>
    </location>
</feature>
<accession>A0A024B0A4</accession>